<gene>
    <name evidence="3" type="ORF">LY79DRAFT_590004</name>
</gene>
<dbReference type="Proteomes" id="UP001230504">
    <property type="component" value="Unassembled WGS sequence"/>
</dbReference>
<comment type="caution">
    <text evidence="3">The sequence shown here is derived from an EMBL/GenBank/DDBJ whole genome shotgun (WGS) entry which is preliminary data.</text>
</comment>
<dbReference type="CDD" id="cd00067">
    <property type="entry name" value="GAL4"/>
    <property type="match status" value="1"/>
</dbReference>
<proteinExistence type="predicted"/>
<feature type="compositionally biased region" description="Low complexity" evidence="2">
    <location>
        <begin position="66"/>
        <end position="85"/>
    </location>
</feature>
<accession>A0AAD8PZZ3</accession>
<feature type="region of interest" description="Disordered" evidence="2">
    <location>
        <begin position="40"/>
        <end position="117"/>
    </location>
</feature>
<keyword evidence="4" id="KW-1185">Reference proteome</keyword>
<dbReference type="AlphaFoldDB" id="A0AAD8PZZ3"/>
<reference evidence="3" key="1">
    <citation type="submission" date="2021-06" db="EMBL/GenBank/DDBJ databases">
        <title>Comparative genomics, transcriptomics and evolutionary studies reveal genomic signatures of adaptation to plant cell wall in hemibiotrophic fungi.</title>
        <authorList>
            <consortium name="DOE Joint Genome Institute"/>
            <person name="Baroncelli R."/>
            <person name="Diaz J.F."/>
            <person name="Benocci T."/>
            <person name="Peng M."/>
            <person name="Battaglia E."/>
            <person name="Haridas S."/>
            <person name="Andreopoulos W."/>
            <person name="Labutti K."/>
            <person name="Pangilinan J."/>
            <person name="Floch G.L."/>
            <person name="Makela M.R."/>
            <person name="Henrissat B."/>
            <person name="Grigoriev I.V."/>
            <person name="Crouch J.A."/>
            <person name="De Vries R.P."/>
            <person name="Sukno S.A."/>
            <person name="Thon M.R."/>
        </authorList>
    </citation>
    <scope>NUCLEOTIDE SEQUENCE</scope>
    <source>
        <strain evidence="3">CBS 125086</strain>
    </source>
</reference>
<evidence type="ECO:0000256" key="2">
    <source>
        <dbReference type="SAM" id="MobiDB-lite"/>
    </source>
</evidence>
<evidence type="ECO:0000313" key="4">
    <source>
        <dbReference type="Proteomes" id="UP001230504"/>
    </source>
</evidence>
<dbReference type="EMBL" id="JAHLJV010000027">
    <property type="protein sequence ID" value="KAK1593143.1"/>
    <property type="molecule type" value="Genomic_DNA"/>
</dbReference>
<organism evidence="3 4">
    <name type="scientific">Colletotrichum navitas</name>
    <dbReference type="NCBI Taxonomy" id="681940"/>
    <lineage>
        <taxon>Eukaryota</taxon>
        <taxon>Fungi</taxon>
        <taxon>Dikarya</taxon>
        <taxon>Ascomycota</taxon>
        <taxon>Pezizomycotina</taxon>
        <taxon>Sordariomycetes</taxon>
        <taxon>Hypocreomycetidae</taxon>
        <taxon>Glomerellales</taxon>
        <taxon>Glomerellaceae</taxon>
        <taxon>Colletotrichum</taxon>
        <taxon>Colletotrichum graminicola species complex</taxon>
    </lineage>
</organism>
<dbReference type="GO" id="GO:0008270">
    <property type="term" value="F:zinc ion binding"/>
    <property type="evidence" value="ECO:0007669"/>
    <property type="project" value="InterPro"/>
</dbReference>
<evidence type="ECO:0000313" key="3">
    <source>
        <dbReference type="EMBL" id="KAK1593143.1"/>
    </source>
</evidence>
<sequence length="443" mass="46743">MPQNQQRALATRTACDRCRDRQDGGACVRCARAGASCVTGAPRPLGRCRAGPSEARRRPRHSVFISAAPPRSAARASLPAASMPRGPEKPGTTALTGPSHEGPVAPSPTRDSEGSFECFHGPVVTEIPDDAVVDALDLGFPDDNDDDDATALSALFGVSDTGAFPMELEADLLEFQPHPKSLSALPGTHNPSPCVDPAFLLRSPPAGGAALDTANRLLPEQPSPGPGSNALVRLNHSRTWGALVIGIPSLTLPDSCVASVADFQDNPILQAPESTAELAAVIRQVISPVQDHGSSLSPPSMPVVLMCLSGHIQLLQIYDAIFLHVHRFLGGLHDILGFFEDLPGLTHVSGLPTIKGDLYIKMMIQVAQHNLSSVERAVALPPGLCLSAQRASSRGLLSYVDSLEPSQSIMGQAYSPSEKSGRARFASMRIRIGSILGLLRDDC</sequence>
<dbReference type="RefSeq" id="XP_060414467.1">
    <property type="nucleotide sequence ID" value="XM_060561089.1"/>
</dbReference>
<keyword evidence="1" id="KW-0539">Nucleus</keyword>
<name>A0AAD8PZZ3_9PEZI</name>
<evidence type="ECO:0000256" key="1">
    <source>
        <dbReference type="ARBA" id="ARBA00023242"/>
    </source>
</evidence>
<protein>
    <submittedName>
        <fullName evidence="3">Uncharacterized protein</fullName>
    </submittedName>
</protein>
<dbReference type="GO" id="GO:0000981">
    <property type="term" value="F:DNA-binding transcription factor activity, RNA polymerase II-specific"/>
    <property type="evidence" value="ECO:0007669"/>
    <property type="project" value="InterPro"/>
</dbReference>
<dbReference type="InterPro" id="IPR001138">
    <property type="entry name" value="Zn2Cys6_DnaBD"/>
</dbReference>
<dbReference type="GeneID" id="85445329"/>